<comment type="caution">
    <text evidence="1">The sequence shown here is derived from an EMBL/GenBank/DDBJ whole genome shotgun (WGS) entry which is preliminary data.</text>
</comment>
<gene>
    <name evidence="1" type="ORF">SYYSPA8_28040</name>
</gene>
<dbReference type="EMBL" id="BSBI01000013">
    <property type="protein sequence ID" value="GLF98227.1"/>
    <property type="molecule type" value="Genomic_DNA"/>
</dbReference>
<dbReference type="RefSeq" id="WP_323450210.1">
    <property type="nucleotide sequence ID" value="NZ_BSBI01000013.1"/>
</dbReference>
<accession>A0ABQ5P6N7</accession>
<protein>
    <submittedName>
        <fullName evidence="1">Uncharacterized protein</fullName>
    </submittedName>
</protein>
<keyword evidence="2" id="KW-1185">Reference proteome</keyword>
<dbReference type="Proteomes" id="UP001291653">
    <property type="component" value="Unassembled WGS sequence"/>
</dbReference>
<evidence type="ECO:0000313" key="2">
    <source>
        <dbReference type="Proteomes" id="UP001291653"/>
    </source>
</evidence>
<sequence length="401" mass="42534">MFTRPGRVPGDLALVLGPVAGLWAGVGRASTCRWLAAAVRTELARVRGLVGGEVAERVLAERLERRLLLERGRPVVGLQGWLMSRGLPQRPGCWSHVCDDGVRMDTGGGCASCDSLVGDRRAVRRAVAVEVAQEMPGVSAEVRRGEAERRLHHQVQVRAAADAVRHKRAAAERAVREEAVERRRRERAVAERERVSAPCEECGVAEAAGLCLVCSARRRTGELLREAVDVTVALRADLGDRAAVGELTERVAADTRLLLDGVCGRSAGVPEAAVLAFDQSTVAGRILAGRRAAALKRLAGGEEAEAEAERAFEAAMRRQHRYPTRGMALSAAQKAADAAREAAAGALLRERLGDLARLRGRPVAERAGWRVRCGERAGRPPAGDAAAGAGGLVGMGRVGAA</sequence>
<reference evidence="1 2" key="1">
    <citation type="submission" date="2022-10" db="EMBL/GenBank/DDBJ databases">
        <title>Draft genome sequence of Streptomyces sp. YSPA8.</title>
        <authorList>
            <person name="Moriuchi R."/>
            <person name="Dohra H."/>
            <person name="Yamamura H."/>
            <person name="Kodani S."/>
        </authorList>
    </citation>
    <scope>NUCLEOTIDE SEQUENCE [LARGE SCALE GENOMIC DNA]</scope>
    <source>
        <strain evidence="1 2">YSPA8</strain>
    </source>
</reference>
<name>A0ABQ5P6N7_9ACTN</name>
<organism evidence="1 2">
    <name type="scientific">Streptomyces yaizuensis</name>
    <dbReference type="NCBI Taxonomy" id="2989713"/>
    <lineage>
        <taxon>Bacteria</taxon>
        <taxon>Bacillati</taxon>
        <taxon>Actinomycetota</taxon>
        <taxon>Actinomycetes</taxon>
        <taxon>Kitasatosporales</taxon>
        <taxon>Streptomycetaceae</taxon>
        <taxon>Streptomyces</taxon>
    </lineage>
</organism>
<proteinExistence type="predicted"/>
<evidence type="ECO:0000313" key="1">
    <source>
        <dbReference type="EMBL" id="GLF98227.1"/>
    </source>
</evidence>